<sequence length="298" mass="31903">MAEKRVVLITGGGKGLGRAFALDLAKRGARVVVNNRVREGQPDSAAHVVQEIAAAGGNGIVETSDVTDDGAAERMVERALQTYGRLDGIIFNAGITGDAKRFVDMDAANFDLVMATNFASVVRLTRHALPTLRKSPSARLVYVSSSAGLYGVRGRSPYASSKGALQAFALNMAIEEARNGCRTNIVLPYALTQMTRGTEASEGDHALSADKVAPFVSWLASEDCHLNGTVWTAGAGLVRQVRTLETVGAMLPSDGDIKSWYLENREKLDELDASSPRTKHAEHAFEQFMQAAAAKTHQ</sequence>
<dbReference type="AlphaFoldDB" id="A0A059E0K8"/>
<accession>A0A059E0K8</accession>
<comment type="similarity">
    <text evidence="1">Belongs to the short-chain dehydrogenases/reductases (SDR) family.</text>
</comment>
<evidence type="ECO:0000313" key="7">
    <source>
        <dbReference type="Proteomes" id="UP000259173"/>
    </source>
</evidence>
<evidence type="ECO:0000313" key="6">
    <source>
        <dbReference type="Proteomes" id="UP000024547"/>
    </source>
</evidence>
<dbReference type="eggNOG" id="COG1028">
    <property type="taxonomic scope" value="Bacteria"/>
</dbReference>
<evidence type="ECO:0000259" key="3">
    <source>
        <dbReference type="SMART" id="SM00822"/>
    </source>
</evidence>
<proteinExistence type="inferred from homology"/>
<reference evidence="4 7" key="2">
    <citation type="journal article" date="2018" name="Nat. Biotechnol.">
        <title>A standardized bacterial taxonomy based on genome phylogeny substantially revises the tree of life.</title>
        <authorList>
            <person name="Parks D.H."/>
            <person name="Chuvochina M."/>
            <person name="Waite D.W."/>
            <person name="Rinke C."/>
            <person name="Skarshewski A."/>
            <person name="Chaumeil P.A."/>
            <person name="Hugenholtz P."/>
        </authorList>
    </citation>
    <scope>NUCLEOTIDE SEQUENCE [LARGE SCALE GENOMIC DNA]</scope>
    <source>
        <strain evidence="4">UBA8557</strain>
    </source>
</reference>
<dbReference type="PATRIC" id="fig|1280948.3.peg.2101"/>
<dbReference type="InterPro" id="IPR051687">
    <property type="entry name" value="Peroxisomal_Beta-Oxidation"/>
</dbReference>
<dbReference type="InterPro" id="IPR057326">
    <property type="entry name" value="KR_dom"/>
</dbReference>
<comment type="caution">
    <text evidence="5">The sequence shown here is derived from an EMBL/GenBank/DDBJ whole genome shotgun (WGS) entry which is preliminary data.</text>
</comment>
<name>A0A059E0K8_9PROT</name>
<keyword evidence="2" id="KW-0560">Oxidoreductase</keyword>
<dbReference type="Pfam" id="PF00106">
    <property type="entry name" value="adh_short"/>
    <property type="match status" value="1"/>
</dbReference>
<dbReference type="OrthoDB" id="9804774at2"/>
<dbReference type="PRINTS" id="PR00081">
    <property type="entry name" value="GDHRDH"/>
</dbReference>
<dbReference type="SMART" id="SM00822">
    <property type="entry name" value="PKS_KR"/>
    <property type="match status" value="1"/>
</dbReference>
<reference evidence="5 6" key="1">
    <citation type="journal article" date="2014" name="Antonie Van Leeuwenhoek">
        <title>Hyphomonas beringensis sp. nov. and Hyphomonas chukchiensis sp. nov., isolated from surface seawater of the Bering Sea and Chukchi Sea.</title>
        <authorList>
            <person name="Li C."/>
            <person name="Lai Q."/>
            <person name="Li G."/>
            <person name="Dong C."/>
            <person name="Wang J."/>
            <person name="Liao Y."/>
            <person name="Shao Z."/>
        </authorList>
    </citation>
    <scope>NUCLEOTIDE SEQUENCE [LARGE SCALE GENOMIC DNA]</scope>
    <source>
        <strain evidence="5 6">22II1-22F38</strain>
    </source>
</reference>
<dbReference type="PANTHER" id="PTHR45024:SF2">
    <property type="entry name" value="SCP2 DOMAIN-CONTAINING PROTEIN"/>
    <property type="match status" value="1"/>
</dbReference>
<dbReference type="Gene3D" id="3.40.50.720">
    <property type="entry name" value="NAD(P)-binding Rossmann-like Domain"/>
    <property type="match status" value="1"/>
</dbReference>
<dbReference type="EMBL" id="DMBR01000053">
    <property type="protein sequence ID" value="HAE93269.1"/>
    <property type="molecule type" value="Genomic_DNA"/>
</dbReference>
<dbReference type="InterPro" id="IPR020904">
    <property type="entry name" value="Sc_DH/Rdtase_CS"/>
</dbReference>
<dbReference type="InterPro" id="IPR002347">
    <property type="entry name" value="SDR_fam"/>
</dbReference>
<evidence type="ECO:0000313" key="4">
    <source>
        <dbReference type="EMBL" id="HAE93269.1"/>
    </source>
</evidence>
<protein>
    <submittedName>
        <fullName evidence="4">SDR family oxidoreductase</fullName>
    </submittedName>
</protein>
<dbReference type="STRING" id="1280948.HY36_05215"/>
<dbReference type="InterPro" id="IPR036291">
    <property type="entry name" value="NAD(P)-bd_dom_sf"/>
</dbReference>
<dbReference type="PROSITE" id="PS00061">
    <property type="entry name" value="ADH_SHORT"/>
    <property type="match status" value="1"/>
</dbReference>
<dbReference type="RefSeq" id="WP_051602692.1">
    <property type="nucleotide sequence ID" value="NZ_AWFH01000023.1"/>
</dbReference>
<dbReference type="SUPFAM" id="SSF51735">
    <property type="entry name" value="NAD(P)-binding Rossmann-fold domains"/>
    <property type="match status" value="1"/>
</dbReference>
<dbReference type="Proteomes" id="UP000024547">
    <property type="component" value="Unassembled WGS sequence"/>
</dbReference>
<dbReference type="GO" id="GO:0016491">
    <property type="term" value="F:oxidoreductase activity"/>
    <property type="evidence" value="ECO:0007669"/>
    <property type="project" value="UniProtKB-KW"/>
</dbReference>
<feature type="domain" description="Ketoreductase" evidence="3">
    <location>
        <begin position="5"/>
        <end position="191"/>
    </location>
</feature>
<dbReference type="EMBL" id="AWFH01000023">
    <property type="protein sequence ID" value="KCZ60380.1"/>
    <property type="molecule type" value="Genomic_DNA"/>
</dbReference>
<evidence type="ECO:0000313" key="5">
    <source>
        <dbReference type="EMBL" id="KCZ60380.1"/>
    </source>
</evidence>
<keyword evidence="6" id="KW-1185">Reference proteome</keyword>
<organism evidence="5 6">
    <name type="scientific">Hyphomonas atlantica</name>
    <dbReference type="NCBI Taxonomy" id="1280948"/>
    <lineage>
        <taxon>Bacteria</taxon>
        <taxon>Pseudomonadati</taxon>
        <taxon>Pseudomonadota</taxon>
        <taxon>Alphaproteobacteria</taxon>
        <taxon>Hyphomonadales</taxon>
        <taxon>Hyphomonadaceae</taxon>
        <taxon>Hyphomonas</taxon>
    </lineage>
</organism>
<dbReference type="GeneID" id="92501119"/>
<evidence type="ECO:0000256" key="2">
    <source>
        <dbReference type="ARBA" id="ARBA00023002"/>
    </source>
</evidence>
<evidence type="ECO:0000256" key="1">
    <source>
        <dbReference type="ARBA" id="ARBA00006484"/>
    </source>
</evidence>
<dbReference type="PANTHER" id="PTHR45024">
    <property type="entry name" value="DEHYDROGENASES, SHORT CHAIN"/>
    <property type="match status" value="1"/>
</dbReference>
<dbReference type="Proteomes" id="UP000259173">
    <property type="component" value="Unassembled WGS sequence"/>
</dbReference>
<gene>
    <name evidence="4" type="ORF">DCG65_01825</name>
    <name evidence="5" type="ORF">HY36_05215</name>
</gene>